<accession>A0A5J6V9N5</accession>
<dbReference type="RefSeq" id="WP_158062395.1">
    <property type="nucleotide sequence ID" value="NZ_CP044427.1"/>
</dbReference>
<dbReference type="InterPro" id="IPR015421">
    <property type="entry name" value="PyrdxlP-dep_Trfase_major"/>
</dbReference>
<evidence type="ECO:0000313" key="7">
    <source>
        <dbReference type="EMBL" id="QFG69901.1"/>
    </source>
</evidence>
<dbReference type="CDD" id="cd00609">
    <property type="entry name" value="AAT_like"/>
    <property type="match status" value="1"/>
</dbReference>
<gene>
    <name evidence="7" type="ORF">FY030_15370</name>
</gene>
<evidence type="ECO:0000256" key="5">
    <source>
        <dbReference type="ARBA" id="ARBA00037974"/>
    </source>
</evidence>
<keyword evidence="8" id="KW-1185">Reference proteome</keyword>
<dbReference type="InterPro" id="IPR015422">
    <property type="entry name" value="PyrdxlP-dep_Trfase_small"/>
</dbReference>
<dbReference type="OrthoDB" id="3224382at2"/>
<proteinExistence type="inferred from homology"/>
<keyword evidence="4" id="KW-0456">Lyase</keyword>
<protein>
    <recommendedName>
        <fullName evidence="2">cysteine-S-conjugate beta-lyase</fullName>
        <ecNumber evidence="2">4.4.1.13</ecNumber>
    </recommendedName>
</protein>
<dbReference type="GO" id="GO:0030170">
    <property type="term" value="F:pyridoxal phosphate binding"/>
    <property type="evidence" value="ECO:0007669"/>
    <property type="project" value="InterPro"/>
</dbReference>
<dbReference type="Pfam" id="PF00155">
    <property type="entry name" value="Aminotran_1_2"/>
    <property type="match status" value="1"/>
</dbReference>
<comment type="cofactor">
    <cofactor evidence="1">
        <name>pyridoxal 5'-phosphate</name>
        <dbReference type="ChEBI" id="CHEBI:597326"/>
    </cofactor>
</comment>
<dbReference type="InterPro" id="IPR051798">
    <property type="entry name" value="Class-II_PLP-Dep_Aminotrans"/>
</dbReference>
<evidence type="ECO:0000256" key="2">
    <source>
        <dbReference type="ARBA" id="ARBA00012224"/>
    </source>
</evidence>
<keyword evidence="3" id="KW-0663">Pyridoxal phosphate</keyword>
<dbReference type="Gene3D" id="3.90.1150.10">
    <property type="entry name" value="Aspartate Aminotransferase, domain 1"/>
    <property type="match status" value="1"/>
</dbReference>
<feature type="domain" description="Aminotransferase class I/classII large" evidence="6">
    <location>
        <begin position="96"/>
        <end position="377"/>
    </location>
</feature>
<comment type="similarity">
    <text evidence="5">Belongs to the class-II pyridoxal-phosphate-dependent aminotransferase family. MalY/PatB cystathionine beta-lyase subfamily.</text>
</comment>
<dbReference type="SUPFAM" id="SSF53383">
    <property type="entry name" value="PLP-dependent transferases"/>
    <property type="match status" value="1"/>
</dbReference>
<dbReference type="InterPro" id="IPR004839">
    <property type="entry name" value="Aminotransferase_I/II_large"/>
</dbReference>
<dbReference type="Proteomes" id="UP000326546">
    <property type="component" value="Chromosome"/>
</dbReference>
<dbReference type="KEGG" id="serw:FY030_15370"/>
<dbReference type="InterPro" id="IPR015424">
    <property type="entry name" value="PyrdxlP-dep_Trfase"/>
</dbReference>
<dbReference type="EC" id="4.4.1.13" evidence="2"/>
<evidence type="ECO:0000256" key="3">
    <source>
        <dbReference type="ARBA" id="ARBA00022898"/>
    </source>
</evidence>
<dbReference type="AlphaFoldDB" id="A0A5J6V9N5"/>
<evidence type="ECO:0000256" key="4">
    <source>
        <dbReference type="ARBA" id="ARBA00023239"/>
    </source>
</evidence>
<reference evidence="7 8" key="1">
    <citation type="submission" date="2019-09" db="EMBL/GenBank/DDBJ databases">
        <title>Serinicoccus pratensis sp. nov., isolated from meadow soil.</title>
        <authorList>
            <person name="Zhang W."/>
        </authorList>
    </citation>
    <scope>NUCLEOTIDE SEQUENCE [LARGE SCALE GENOMIC DNA]</scope>
    <source>
        <strain evidence="7 8">W204</strain>
    </source>
</reference>
<organism evidence="7 8">
    <name type="scientific">Ornithinimicrobium pratense</name>
    <dbReference type="NCBI Taxonomy" id="2593973"/>
    <lineage>
        <taxon>Bacteria</taxon>
        <taxon>Bacillati</taxon>
        <taxon>Actinomycetota</taxon>
        <taxon>Actinomycetes</taxon>
        <taxon>Micrococcales</taxon>
        <taxon>Ornithinimicrobiaceae</taxon>
        <taxon>Ornithinimicrobium</taxon>
    </lineage>
</organism>
<dbReference type="Gene3D" id="3.40.640.10">
    <property type="entry name" value="Type I PLP-dependent aspartate aminotransferase-like (Major domain)"/>
    <property type="match status" value="1"/>
</dbReference>
<sequence length="385" mass="41100">MASPFDLTLEQLREHRSAKWSRVPADVLPAWTAEMDVRTAPAITDALHLAVERSDFGYAGDPAPVISAFTGFARDTWGWDPAEGGGTMRLFADVGQAAIEVLRAVTSPGDRVIINPPVYLSFYPWLQSVGVEPLEVPLLDVASGGRLDLAGMEHALASGARVVLLCTPHNPLGHVYTQEELAAVADLAAAHDALVISDEIHAPLVHPGSPTPFRPFLTVSEAARRVGIALHSPSKAWNIAGLKTAIGITATPGRWPGLREDLDWSSSILGQYAAVAAYTDSREWLGTVRAEVEQRTHQLVDLLAEHLPAVRYTPGHASYLAWLDCRDLGLGDNPAATFLERGKVALSPGPAFGIGGAGFARLNIGTSQELMTEAVRRMAAALHSG</sequence>
<dbReference type="EMBL" id="CP044427">
    <property type="protein sequence ID" value="QFG69901.1"/>
    <property type="molecule type" value="Genomic_DNA"/>
</dbReference>
<dbReference type="GO" id="GO:0047804">
    <property type="term" value="F:cysteine-S-conjugate beta-lyase activity"/>
    <property type="evidence" value="ECO:0007669"/>
    <property type="project" value="UniProtKB-EC"/>
</dbReference>
<dbReference type="PANTHER" id="PTHR43525">
    <property type="entry name" value="PROTEIN MALY"/>
    <property type="match status" value="1"/>
</dbReference>
<dbReference type="GO" id="GO:0008483">
    <property type="term" value="F:transaminase activity"/>
    <property type="evidence" value="ECO:0007669"/>
    <property type="project" value="UniProtKB-KW"/>
</dbReference>
<name>A0A5J6V9N5_9MICO</name>
<keyword evidence="7" id="KW-0808">Transferase</keyword>
<evidence type="ECO:0000256" key="1">
    <source>
        <dbReference type="ARBA" id="ARBA00001933"/>
    </source>
</evidence>
<evidence type="ECO:0000313" key="8">
    <source>
        <dbReference type="Proteomes" id="UP000326546"/>
    </source>
</evidence>
<evidence type="ECO:0000259" key="6">
    <source>
        <dbReference type="Pfam" id="PF00155"/>
    </source>
</evidence>
<dbReference type="PANTHER" id="PTHR43525:SF2">
    <property type="entry name" value="CYSTATHIONINE BETA-LYASE-RELATED"/>
    <property type="match status" value="1"/>
</dbReference>
<keyword evidence="7" id="KW-0032">Aminotransferase</keyword>